<dbReference type="KEGG" id="tje:TJEJU_3015"/>
<keyword evidence="2" id="KW-1185">Reference proteome</keyword>
<dbReference type="NCBIfam" id="TIGR03519">
    <property type="entry name" value="T9SS_PorP_fam"/>
    <property type="match status" value="1"/>
</dbReference>
<name>A0A238UBY4_9FLAO</name>
<reference evidence="1 2" key="1">
    <citation type="submission" date="2017-07" db="EMBL/GenBank/DDBJ databases">
        <authorList>
            <person name="Sun Z.S."/>
            <person name="Albrecht U."/>
            <person name="Echele G."/>
            <person name="Lee C.C."/>
        </authorList>
    </citation>
    <scope>NUCLEOTIDE SEQUENCE [LARGE SCALE GENOMIC DNA]</scope>
    <source>
        <strain evidence="2">type strain: KCTC 22618</strain>
    </source>
</reference>
<dbReference type="RefSeq" id="WP_095073391.1">
    <property type="nucleotide sequence ID" value="NZ_LT899436.1"/>
</dbReference>
<protein>
    <recommendedName>
        <fullName evidence="3">Type IX secretion system membrane protein, PorP/SprF family</fullName>
    </recommendedName>
</protein>
<proteinExistence type="predicted"/>
<accession>A0A238UBY4</accession>
<dbReference type="AlphaFoldDB" id="A0A238UBY4"/>
<dbReference type="OrthoDB" id="1114455at2"/>
<organism evidence="1 2">
    <name type="scientific">Tenacibaculum jejuense</name>
    <dbReference type="NCBI Taxonomy" id="584609"/>
    <lineage>
        <taxon>Bacteria</taxon>
        <taxon>Pseudomonadati</taxon>
        <taxon>Bacteroidota</taxon>
        <taxon>Flavobacteriia</taxon>
        <taxon>Flavobacteriales</taxon>
        <taxon>Flavobacteriaceae</taxon>
        <taxon>Tenacibaculum</taxon>
    </lineage>
</organism>
<evidence type="ECO:0000313" key="1">
    <source>
        <dbReference type="EMBL" id="SNR16681.1"/>
    </source>
</evidence>
<gene>
    <name evidence="1" type="ORF">TJEJU_3015</name>
</gene>
<dbReference type="Proteomes" id="UP000215214">
    <property type="component" value="Chromosome TJEJU"/>
</dbReference>
<dbReference type="Pfam" id="PF11751">
    <property type="entry name" value="PorP_SprF"/>
    <property type="match status" value="1"/>
</dbReference>
<evidence type="ECO:0008006" key="3">
    <source>
        <dbReference type="Google" id="ProtNLM"/>
    </source>
</evidence>
<dbReference type="EMBL" id="LT899436">
    <property type="protein sequence ID" value="SNR16681.1"/>
    <property type="molecule type" value="Genomic_DNA"/>
</dbReference>
<evidence type="ECO:0000313" key="2">
    <source>
        <dbReference type="Proteomes" id="UP000215214"/>
    </source>
</evidence>
<dbReference type="InterPro" id="IPR019861">
    <property type="entry name" value="PorP/SprF_Bacteroidetes"/>
</dbReference>
<sequence length="316" mass="35683">MKKLIYLICICAVIDLFSQQDPQYTQYMYNQNIVNPAYVTNDLGVINFGVMHRRQWTSAVGTPKTYNFFVHAPLSNNIEAGISVVTDDIGDGVLKENNFYADFAYMINIAEGHKLSFGLKAGFTSFNTNFNNFRFPDENISSGFIPTDLAFENQNKTFVNFGAGLFYFTDKYYIGAAIPNLVKGEHFEENNGLNSIGGEEIHLFVNGGYVFQLSDLVKLKPSFMTKVVKGSPIVLDTAVNVLYNDKIEAGLAYRVNDAVSLMFNFRLFDSLRMGYAFDYTTNNLGNFNSGTHEFMLLFDFDTLGLKKGYDKSPRFF</sequence>